<proteinExistence type="predicted"/>
<sequence length="185" mass="19209">MTEPGAAGARTAPDEHGAPEGAARQVPRAPGACRIEQTTRLLCVAADALTEAHWVQSAAERLAATRLATLRTAAAVLAARGRPGSTGAGARPTDAWRVLVTVAPELGEWASYFEHADRHPPRDVRGVDDLLRAGEDFLITAATTVGLPAPSLPALLVPVEMSSMPVVPGELRADPGEDEITGQAS</sequence>
<evidence type="ECO:0000259" key="2">
    <source>
        <dbReference type="Pfam" id="PF18726"/>
    </source>
</evidence>
<protein>
    <recommendedName>
        <fullName evidence="2">SAV-6107-like HEPN domain-containing protein</fullName>
    </recommendedName>
</protein>
<dbReference type="RefSeq" id="WP_144858170.1">
    <property type="nucleotide sequence ID" value="NZ_VIUW01000005.1"/>
</dbReference>
<gene>
    <name evidence="3" type="ORF">FB557_2766</name>
</gene>
<dbReference type="OrthoDB" id="4570063at2"/>
<evidence type="ECO:0000313" key="3">
    <source>
        <dbReference type="EMBL" id="TWD13365.1"/>
    </source>
</evidence>
<feature type="domain" description="SAV-6107-like HEPN" evidence="2">
    <location>
        <begin position="52"/>
        <end position="116"/>
    </location>
</feature>
<dbReference type="InterPro" id="IPR040891">
    <property type="entry name" value="HEPN_SAV_6107"/>
</dbReference>
<keyword evidence="4" id="KW-1185">Reference proteome</keyword>
<feature type="region of interest" description="Disordered" evidence="1">
    <location>
        <begin position="1"/>
        <end position="31"/>
    </location>
</feature>
<dbReference type="AlphaFoldDB" id="A0A560W778"/>
<reference evidence="3 4" key="1">
    <citation type="submission" date="2019-06" db="EMBL/GenBank/DDBJ databases">
        <title>Sequencing the genomes of 1000 actinobacteria strains.</title>
        <authorList>
            <person name="Klenk H.-P."/>
        </authorList>
    </citation>
    <scope>NUCLEOTIDE SEQUENCE [LARGE SCALE GENOMIC DNA]</scope>
    <source>
        <strain evidence="3 4">DSM 18935</strain>
    </source>
</reference>
<evidence type="ECO:0000313" key="4">
    <source>
        <dbReference type="Proteomes" id="UP000315628"/>
    </source>
</evidence>
<dbReference type="EMBL" id="VIUW01000005">
    <property type="protein sequence ID" value="TWD13365.1"/>
    <property type="molecule type" value="Genomic_DNA"/>
</dbReference>
<name>A0A560W778_9MICO</name>
<dbReference type="Proteomes" id="UP000315628">
    <property type="component" value="Unassembled WGS sequence"/>
</dbReference>
<comment type="caution">
    <text evidence="3">The sequence shown here is derived from an EMBL/GenBank/DDBJ whole genome shotgun (WGS) entry which is preliminary data.</text>
</comment>
<dbReference type="Pfam" id="PF18726">
    <property type="entry name" value="HEPN_SAV_6107"/>
    <property type="match status" value="1"/>
</dbReference>
<evidence type="ECO:0000256" key="1">
    <source>
        <dbReference type="SAM" id="MobiDB-lite"/>
    </source>
</evidence>
<accession>A0A560W778</accession>
<organism evidence="3 4">
    <name type="scientific">Marihabitans asiaticum</name>
    <dbReference type="NCBI Taxonomy" id="415218"/>
    <lineage>
        <taxon>Bacteria</taxon>
        <taxon>Bacillati</taxon>
        <taxon>Actinomycetota</taxon>
        <taxon>Actinomycetes</taxon>
        <taxon>Micrococcales</taxon>
        <taxon>Intrasporangiaceae</taxon>
        <taxon>Marihabitans</taxon>
    </lineage>
</organism>